<accession>A0A2I0JPN3</accession>
<dbReference type="AlphaFoldDB" id="A0A2I0JPN3"/>
<dbReference type="EMBL" id="PGOL01001411">
    <property type="protein sequence ID" value="PKI58255.1"/>
    <property type="molecule type" value="Genomic_DNA"/>
</dbReference>
<protein>
    <submittedName>
        <fullName evidence="1">Uncharacterized protein</fullName>
    </submittedName>
</protein>
<proteinExistence type="predicted"/>
<evidence type="ECO:0000313" key="2">
    <source>
        <dbReference type="Proteomes" id="UP000233551"/>
    </source>
</evidence>
<evidence type="ECO:0000313" key="1">
    <source>
        <dbReference type="EMBL" id="PKI58255.1"/>
    </source>
</evidence>
<comment type="caution">
    <text evidence="1">The sequence shown here is derived from an EMBL/GenBank/DDBJ whole genome shotgun (WGS) entry which is preliminary data.</text>
</comment>
<organism evidence="1 2">
    <name type="scientific">Punica granatum</name>
    <name type="common">Pomegranate</name>
    <dbReference type="NCBI Taxonomy" id="22663"/>
    <lineage>
        <taxon>Eukaryota</taxon>
        <taxon>Viridiplantae</taxon>
        <taxon>Streptophyta</taxon>
        <taxon>Embryophyta</taxon>
        <taxon>Tracheophyta</taxon>
        <taxon>Spermatophyta</taxon>
        <taxon>Magnoliopsida</taxon>
        <taxon>eudicotyledons</taxon>
        <taxon>Gunneridae</taxon>
        <taxon>Pentapetalae</taxon>
        <taxon>rosids</taxon>
        <taxon>malvids</taxon>
        <taxon>Myrtales</taxon>
        <taxon>Lythraceae</taxon>
        <taxon>Punica</taxon>
    </lineage>
</organism>
<name>A0A2I0JPN3_PUNGR</name>
<sequence>MISGDSFSRVSVTLPWKGRHSQERDPKAPMRVPTRVYILVCTAWRLHWEFLSVFGLDPVCLLAFLGAYGSRPTKMLGAQNPEHAVFDIQGAKLTPTIEEYWTLIGRTAVSHGIVEPNIYTTQPTLVSHLLGVQTTRLNAEVAYSGSTEIAIEKILSFIQSWMHKVQRDVLRKDLCHAFLLLIFESLLFLPLRALVDVALAGVVLQVVGGREYEGVISTGALLTPSTAVQAELTSLGAERDRLYQEVTEKDEQLIDQCRLQRELAQARVEIQKRDQELARVNVALERSRKMTHGGPHPS</sequence>
<keyword evidence="2" id="KW-1185">Reference proteome</keyword>
<dbReference type="Proteomes" id="UP000233551">
    <property type="component" value="Unassembled WGS sequence"/>
</dbReference>
<reference evidence="1 2" key="1">
    <citation type="submission" date="2017-11" db="EMBL/GenBank/DDBJ databases">
        <title>De-novo sequencing of pomegranate (Punica granatum L.) genome.</title>
        <authorList>
            <person name="Akparov Z."/>
            <person name="Amiraslanov A."/>
            <person name="Hajiyeva S."/>
            <person name="Abbasov M."/>
            <person name="Kaur K."/>
            <person name="Hamwieh A."/>
            <person name="Solovyev V."/>
            <person name="Salamov A."/>
            <person name="Braich B."/>
            <person name="Kosarev P."/>
            <person name="Mahmoud A."/>
            <person name="Hajiyev E."/>
            <person name="Babayeva S."/>
            <person name="Izzatullayeva V."/>
            <person name="Mammadov A."/>
            <person name="Mammadov A."/>
            <person name="Sharifova S."/>
            <person name="Ojaghi J."/>
            <person name="Eynullazada K."/>
            <person name="Bayramov B."/>
            <person name="Abdulazimova A."/>
            <person name="Shahmuradov I."/>
        </authorList>
    </citation>
    <scope>NUCLEOTIDE SEQUENCE [LARGE SCALE GENOMIC DNA]</scope>
    <source>
        <strain evidence="2">cv. AG2017</strain>
        <tissue evidence="1">Leaf</tissue>
    </source>
</reference>
<gene>
    <name evidence="1" type="ORF">CRG98_021337</name>
</gene>